<proteinExistence type="predicted"/>
<organism evidence="2">
    <name type="scientific">Arundo donax</name>
    <name type="common">Giant reed</name>
    <name type="synonym">Donax arundinaceus</name>
    <dbReference type="NCBI Taxonomy" id="35708"/>
    <lineage>
        <taxon>Eukaryota</taxon>
        <taxon>Viridiplantae</taxon>
        <taxon>Streptophyta</taxon>
        <taxon>Embryophyta</taxon>
        <taxon>Tracheophyta</taxon>
        <taxon>Spermatophyta</taxon>
        <taxon>Magnoliopsida</taxon>
        <taxon>Liliopsida</taxon>
        <taxon>Poales</taxon>
        <taxon>Poaceae</taxon>
        <taxon>PACMAD clade</taxon>
        <taxon>Arundinoideae</taxon>
        <taxon>Arundineae</taxon>
        <taxon>Arundo</taxon>
    </lineage>
</organism>
<protein>
    <submittedName>
        <fullName evidence="2">Protein capI</fullName>
    </submittedName>
</protein>
<feature type="region of interest" description="Disordered" evidence="1">
    <location>
        <begin position="1"/>
        <end position="63"/>
    </location>
</feature>
<dbReference type="AlphaFoldDB" id="A0A0A9GGZ4"/>
<reference evidence="2" key="2">
    <citation type="journal article" date="2015" name="Data Brief">
        <title>Shoot transcriptome of the giant reed, Arundo donax.</title>
        <authorList>
            <person name="Barrero R.A."/>
            <person name="Guerrero F.D."/>
            <person name="Moolhuijzen P."/>
            <person name="Goolsby J.A."/>
            <person name="Tidwell J."/>
            <person name="Bellgard S.E."/>
            <person name="Bellgard M.I."/>
        </authorList>
    </citation>
    <scope>NUCLEOTIDE SEQUENCE</scope>
    <source>
        <tissue evidence="2">Shoot tissue taken approximately 20 cm above the soil surface</tissue>
    </source>
</reference>
<evidence type="ECO:0000256" key="1">
    <source>
        <dbReference type="SAM" id="MobiDB-lite"/>
    </source>
</evidence>
<accession>A0A0A9GGZ4</accession>
<name>A0A0A9GGZ4_ARUDO</name>
<sequence>MTPTRSCRSPRAAAGARPRSRTAPASPPSPPRPPRRSPTAALLSSSRRSDLDGELAGQVARDS</sequence>
<dbReference type="EMBL" id="GBRH01176065">
    <property type="protein sequence ID" value="JAE21831.1"/>
    <property type="molecule type" value="Transcribed_RNA"/>
</dbReference>
<evidence type="ECO:0000313" key="2">
    <source>
        <dbReference type="EMBL" id="JAE21831.1"/>
    </source>
</evidence>
<reference evidence="2" key="1">
    <citation type="submission" date="2014-09" db="EMBL/GenBank/DDBJ databases">
        <authorList>
            <person name="Magalhaes I.L.F."/>
            <person name="Oliveira U."/>
            <person name="Santos F.R."/>
            <person name="Vidigal T.H.D.A."/>
            <person name="Brescovit A.D."/>
            <person name="Santos A.J."/>
        </authorList>
    </citation>
    <scope>NUCLEOTIDE SEQUENCE</scope>
    <source>
        <tissue evidence="2">Shoot tissue taken approximately 20 cm above the soil surface</tissue>
    </source>
</reference>
<feature type="compositionally biased region" description="Low complexity" evidence="1">
    <location>
        <begin position="37"/>
        <end position="46"/>
    </location>
</feature>
<feature type="compositionally biased region" description="Low complexity" evidence="1">
    <location>
        <begin position="9"/>
        <end position="24"/>
    </location>
</feature>